<dbReference type="RefSeq" id="WP_005434932.1">
    <property type="nucleotide sequence ID" value="NZ_JH815515.1"/>
</dbReference>
<dbReference type="Gene3D" id="3.60.21.10">
    <property type="match status" value="1"/>
</dbReference>
<dbReference type="GO" id="GO:0016020">
    <property type="term" value="C:membrane"/>
    <property type="evidence" value="ECO:0007669"/>
    <property type="project" value="GOC"/>
</dbReference>
<feature type="transmembrane region" description="Helical" evidence="3">
    <location>
        <begin position="30"/>
        <end position="54"/>
    </location>
</feature>
<feature type="transmembrane region" description="Helical" evidence="3">
    <location>
        <begin position="110"/>
        <end position="130"/>
    </location>
</feature>
<dbReference type="GO" id="GO:0046872">
    <property type="term" value="F:metal ion binding"/>
    <property type="evidence" value="ECO:0007669"/>
    <property type="project" value="UniProtKB-KW"/>
</dbReference>
<dbReference type="CDD" id="cd07385">
    <property type="entry name" value="MPP_YkuE_C"/>
    <property type="match status" value="1"/>
</dbReference>
<dbReference type="PATRIC" id="fig|742823.3.peg.1097"/>
<keyword evidence="1" id="KW-0479">Metal-binding</keyword>
<evidence type="ECO:0000313" key="5">
    <source>
        <dbReference type="EMBL" id="EKB31282.1"/>
    </source>
</evidence>
<dbReference type="InterPro" id="IPR004843">
    <property type="entry name" value="Calcineurin-like_PHP"/>
</dbReference>
<dbReference type="OrthoDB" id="9780884at2"/>
<keyword evidence="3" id="KW-0472">Membrane</keyword>
<dbReference type="PANTHER" id="PTHR31302">
    <property type="entry name" value="TRANSMEMBRANE PROTEIN WITH METALLOPHOSPHOESTERASE DOMAIN-RELATED"/>
    <property type="match status" value="1"/>
</dbReference>
<feature type="transmembrane region" description="Helical" evidence="3">
    <location>
        <begin position="6"/>
        <end position="23"/>
    </location>
</feature>
<dbReference type="SUPFAM" id="SSF56300">
    <property type="entry name" value="Metallo-dependent phosphatases"/>
    <property type="match status" value="1"/>
</dbReference>
<evidence type="ECO:0000313" key="6">
    <source>
        <dbReference type="Proteomes" id="UP000005835"/>
    </source>
</evidence>
<dbReference type="GO" id="GO:0009245">
    <property type="term" value="P:lipid A biosynthetic process"/>
    <property type="evidence" value="ECO:0007669"/>
    <property type="project" value="TreeGrafter"/>
</dbReference>
<keyword evidence="6" id="KW-1185">Reference proteome</keyword>
<evidence type="ECO:0000256" key="3">
    <source>
        <dbReference type="SAM" id="Phobius"/>
    </source>
</evidence>
<keyword evidence="2" id="KW-0378">Hydrolase</keyword>
<comment type="caution">
    <text evidence="5">The sequence shown here is derived from an EMBL/GenBank/DDBJ whole genome shotgun (WGS) entry which is preliminary data.</text>
</comment>
<dbReference type="GO" id="GO:0008758">
    <property type="term" value="F:UDP-2,3-diacylglucosamine hydrolase activity"/>
    <property type="evidence" value="ECO:0007669"/>
    <property type="project" value="TreeGrafter"/>
</dbReference>
<evidence type="ECO:0000256" key="1">
    <source>
        <dbReference type="ARBA" id="ARBA00022723"/>
    </source>
</evidence>
<evidence type="ECO:0000256" key="2">
    <source>
        <dbReference type="ARBA" id="ARBA00022801"/>
    </source>
</evidence>
<dbReference type="Proteomes" id="UP000005835">
    <property type="component" value="Unassembled WGS sequence"/>
</dbReference>
<name>K1JUE0_9BURK</name>
<reference evidence="5 6" key="1">
    <citation type="submission" date="2012-05" db="EMBL/GenBank/DDBJ databases">
        <title>The Genome Sequence of Sutterella wadsworthensis 2_1_59BFAA.</title>
        <authorList>
            <consortium name="The Broad Institute Genome Sequencing Platform"/>
            <person name="Earl A."/>
            <person name="Ward D."/>
            <person name="Feldgarden M."/>
            <person name="Gevers D."/>
            <person name="Daigneault M."/>
            <person name="Strauss J."/>
            <person name="Allen-Vercoe E."/>
            <person name="Walker B."/>
            <person name="Young S.K."/>
            <person name="Zeng Q."/>
            <person name="Gargeya S."/>
            <person name="Fitzgerald M."/>
            <person name="Haas B."/>
            <person name="Abouelleil A."/>
            <person name="Alvarado L."/>
            <person name="Arachchi H.M."/>
            <person name="Berlin A.M."/>
            <person name="Chapman S.B."/>
            <person name="Goldberg J."/>
            <person name="Griggs A."/>
            <person name="Gujja S."/>
            <person name="Hansen M."/>
            <person name="Howarth C."/>
            <person name="Imamovic A."/>
            <person name="Larimer J."/>
            <person name="McCowen C."/>
            <person name="Montmayeur A."/>
            <person name="Murphy C."/>
            <person name="Neiman D."/>
            <person name="Pearson M."/>
            <person name="Priest M."/>
            <person name="Roberts A."/>
            <person name="Saif S."/>
            <person name="Shea T."/>
            <person name="Sisk P."/>
            <person name="Sykes S."/>
            <person name="Wortman J."/>
            <person name="Nusbaum C."/>
            <person name="Birren B."/>
        </authorList>
    </citation>
    <scope>NUCLEOTIDE SEQUENCE [LARGE SCALE GENOMIC DNA]</scope>
    <source>
        <strain evidence="5 6">2_1_59BFAA</strain>
    </source>
</reference>
<organism evidence="5 6">
    <name type="scientific">Sutterella wadsworthensis 2_1_59BFAA</name>
    <dbReference type="NCBI Taxonomy" id="742823"/>
    <lineage>
        <taxon>Bacteria</taxon>
        <taxon>Pseudomonadati</taxon>
        <taxon>Pseudomonadota</taxon>
        <taxon>Betaproteobacteria</taxon>
        <taxon>Burkholderiales</taxon>
        <taxon>Sutterellaceae</taxon>
        <taxon>Sutterella</taxon>
    </lineage>
</organism>
<dbReference type="EMBL" id="ADMG01000029">
    <property type="protein sequence ID" value="EKB31282.1"/>
    <property type="molecule type" value="Genomic_DNA"/>
</dbReference>
<dbReference type="PANTHER" id="PTHR31302:SF31">
    <property type="entry name" value="PHOSPHODIESTERASE YAEI"/>
    <property type="match status" value="1"/>
</dbReference>
<sequence>MRFAIFHAVCALWVLWRFWLPMNAPRAVKVAGFVVTLLIAAFPAVTATFFGGLVSPELPAWVLAAGNGCVFALTVLAGLTLLREVVIFLSVLAGRSGERMHRFVQKDRRVAIGMTAAAVGISAFGLRQGLRVPCVKEMTVSIEDLPAGLEGMRIVQLSDLHASALLRAPHMKDLVASVNSLSPDLVVITGDLVDGEVDVRSEDVAPLAELRARHGVIAVEGNHEHYLDYEGWMKKIPSLGIRLLRNEWRAVEHNGATLVVGGVTDPWARRFGRELPDPIKAFAGAPEKGPRILLSHQPKHARKYDEAVRFDLLLSGHTHGGQLFALTELVAILNAAFVRGWYALKHARLYVHSGSGVWNGFPVRVGVPSEIAVFTLSRKV</sequence>
<dbReference type="InterPro" id="IPR051158">
    <property type="entry name" value="Metallophosphoesterase_sf"/>
</dbReference>
<dbReference type="eggNOG" id="COG1408">
    <property type="taxonomic scope" value="Bacteria"/>
</dbReference>
<proteinExistence type="predicted"/>
<dbReference type="HOGENOM" id="CLU_025443_5_1_4"/>
<feature type="domain" description="Calcineurin-like phosphoesterase" evidence="4">
    <location>
        <begin position="152"/>
        <end position="320"/>
    </location>
</feature>
<accession>K1JUE0</accession>
<dbReference type="Pfam" id="PF00149">
    <property type="entry name" value="Metallophos"/>
    <property type="match status" value="1"/>
</dbReference>
<gene>
    <name evidence="5" type="ORF">HMPREF9465_01107</name>
</gene>
<keyword evidence="3" id="KW-0812">Transmembrane</keyword>
<protein>
    <recommendedName>
        <fullName evidence="4">Calcineurin-like phosphoesterase domain-containing protein</fullName>
    </recommendedName>
</protein>
<evidence type="ECO:0000259" key="4">
    <source>
        <dbReference type="Pfam" id="PF00149"/>
    </source>
</evidence>
<dbReference type="InterPro" id="IPR029052">
    <property type="entry name" value="Metallo-depent_PP-like"/>
</dbReference>
<keyword evidence="3" id="KW-1133">Transmembrane helix</keyword>
<feature type="transmembrane region" description="Helical" evidence="3">
    <location>
        <begin position="60"/>
        <end position="89"/>
    </location>
</feature>
<dbReference type="AlphaFoldDB" id="K1JUE0"/>
<dbReference type="STRING" id="742823.HMPREF9465_01107"/>